<name>A0A2T2WXQ7_9FIRM</name>
<dbReference type="AlphaFoldDB" id="A0A2T2WXQ7"/>
<accession>A0A2T2WXQ7</accession>
<keyword evidence="1" id="KW-1133">Transmembrane helix</keyword>
<organism evidence="2 3">
    <name type="scientific">Sulfobacillus benefaciens</name>
    <dbReference type="NCBI Taxonomy" id="453960"/>
    <lineage>
        <taxon>Bacteria</taxon>
        <taxon>Bacillati</taxon>
        <taxon>Bacillota</taxon>
        <taxon>Clostridia</taxon>
        <taxon>Eubacteriales</taxon>
        <taxon>Clostridiales Family XVII. Incertae Sedis</taxon>
        <taxon>Sulfobacillus</taxon>
    </lineage>
</organism>
<keyword evidence="1" id="KW-0472">Membrane</keyword>
<dbReference type="Proteomes" id="UP000242699">
    <property type="component" value="Unassembled WGS sequence"/>
</dbReference>
<protein>
    <submittedName>
        <fullName evidence="2">Uncharacterized protein</fullName>
    </submittedName>
</protein>
<dbReference type="EMBL" id="PXYT01000030">
    <property type="protein sequence ID" value="PSR27014.1"/>
    <property type="molecule type" value="Genomic_DNA"/>
</dbReference>
<sequence>MPFINHRLLYGALGMVMAGGLVLAPAMSAYAAYSDIWTGEQITVTFKLPPSTNLNWTPQAGEPGVIVSEIHNMGQGLTSGLATISNVDLISATPNTFRVRFTVPAPEYGVMWSDVYFSLSLPIPGTTALAFGGNSTTDYTYVSPPPAGQLPEVPVASALPVIGLLAYGGMWAKQRYGQRTMPPRDMA</sequence>
<proteinExistence type="predicted"/>
<evidence type="ECO:0000256" key="1">
    <source>
        <dbReference type="SAM" id="Phobius"/>
    </source>
</evidence>
<feature type="transmembrane region" description="Helical" evidence="1">
    <location>
        <begin position="153"/>
        <end position="172"/>
    </location>
</feature>
<reference evidence="2 3" key="1">
    <citation type="journal article" date="2014" name="BMC Genomics">
        <title>Comparison of environmental and isolate Sulfobacillus genomes reveals diverse carbon, sulfur, nitrogen, and hydrogen metabolisms.</title>
        <authorList>
            <person name="Justice N.B."/>
            <person name="Norman A."/>
            <person name="Brown C.T."/>
            <person name="Singh A."/>
            <person name="Thomas B.C."/>
            <person name="Banfield J.F."/>
        </authorList>
    </citation>
    <scope>NUCLEOTIDE SEQUENCE [LARGE SCALE GENOMIC DNA]</scope>
    <source>
        <strain evidence="2">AMDSBA1</strain>
    </source>
</reference>
<gene>
    <name evidence="2" type="ORF">C7B43_12660</name>
</gene>
<feature type="transmembrane region" description="Helical" evidence="1">
    <location>
        <begin position="12"/>
        <end position="33"/>
    </location>
</feature>
<evidence type="ECO:0000313" key="3">
    <source>
        <dbReference type="Proteomes" id="UP000242699"/>
    </source>
</evidence>
<comment type="caution">
    <text evidence="2">The sequence shown here is derived from an EMBL/GenBank/DDBJ whole genome shotgun (WGS) entry which is preliminary data.</text>
</comment>
<keyword evidence="1" id="KW-0812">Transmembrane</keyword>
<evidence type="ECO:0000313" key="2">
    <source>
        <dbReference type="EMBL" id="PSR27014.1"/>
    </source>
</evidence>